<dbReference type="Proteomes" id="UP000283469">
    <property type="component" value="Unassembled WGS sequence"/>
</dbReference>
<dbReference type="Pfam" id="PF00175">
    <property type="entry name" value="NAD_binding_1"/>
    <property type="match status" value="1"/>
</dbReference>
<evidence type="ECO:0000256" key="11">
    <source>
        <dbReference type="SAM" id="Phobius"/>
    </source>
</evidence>
<evidence type="ECO:0000256" key="6">
    <source>
        <dbReference type="ARBA" id="ARBA00023002"/>
    </source>
</evidence>
<evidence type="ECO:0000313" key="15">
    <source>
        <dbReference type="EMBL" id="RJG52016.1"/>
    </source>
</evidence>
<dbReference type="AlphaFoldDB" id="A0A418YLN0"/>
<dbReference type="Gene3D" id="2.40.30.10">
    <property type="entry name" value="Translation factors"/>
    <property type="match status" value="1"/>
</dbReference>
<evidence type="ECO:0000256" key="4">
    <source>
        <dbReference type="ARBA" id="ARBA00022723"/>
    </source>
</evidence>
<dbReference type="RefSeq" id="WP_119750104.1">
    <property type="nucleotide sequence ID" value="NZ_QVRA01000036.1"/>
</dbReference>
<keyword evidence="3" id="KW-0001">2Fe-2S</keyword>
<dbReference type="CDD" id="cd00207">
    <property type="entry name" value="fer2"/>
    <property type="match status" value="1"/>
</dbReference>
<keyword evidence="6" id="KW-0560">Oxidoreductase</keyword>
<dbReference type="InterPro" id="IPR017927">
    <property type="entry name" value="FAD-bd_FR_type"/>
</dbReference>
<keyword evidence="7" id="KW-0408">Iron</keyword>
<dbReference type="Pfam" id="PF00970">
    <property type="entry name" value="FAD_binding_6"/>
    <property type="match status" value="1"/>
</dbReference>
<feature type="region of interest" description="Disordered" evidence="10">
    <location>
        <begin position="264"/>
        <end position="301"/>
    </location>
</feature>
<evidence type="ECO:0000256" key="12">
    <source>
        <dbReference type="SAM" id="SignalP"/>
    </source>
</evidence>
<reference evidence="15 16" key="1">
    <citation type="submission" date="2018-08" db="EMBL/GenBank/DDBJ databases">
        <title>Sphingobium sp. EO9.</title>
        <authorList>
            <person name="Park Y."/>
            <person name="Kim K.H."/>
            <person name="Jeon C.O."/>
        </authorList>
    </citation>
    <scope>NUCLEOTIDE SEQUENCE [LARGE SCALE GENOMIC DNA]</scope>
    <source>
        <strain evidence="15 16">EO9</strain>
    </source>
</reference>
<evidence type="ECO:0000256" key="2">
    <source>
        <dbReference type="ARBA" id="ARBA00022630"/>
    </source>
</evidence>
<accession>A0A418YLN0</accession>
<dbReference type="PROSITE" id="PS51384">
    <property type="entry name" value="FAD_FR"/>
    <property type="match status" value="1"/>
</dbReference>
<organism evidence="15 16">
    <name type="scientific">Sphingobium terrigena</name>
    <dbReference type="NCBI Taxonomy" id="2304063"/>
    <lineage>
        <taxon>Bacteria</taxon>
        <taxon>Pseudomonadati</taxon>
        <taxon>Pseudomonadota</taxon>
        <taxon>Alphaproteobacteria</taxon>
        <taxon>Sphingomonadales</taxon>
        <taxon>Sphingomonadaceae</taxon>
        <taxon>Sphingobium</taxon>
    </lineage>
</organism>
<feature type="domain" description="2Fe-2S ferredoxin-type" evidence="13">
    <location>
        <begin position="577"/>
        <end position="661"/>
    </location>
</feature>
<dbReference type="InterPro" id="IPR001041">
    <property type="entry name" value="2Fe-2S_ferredoxin-type"/>
</dbReference>
<sequence length="661" mass="68799">MTRPTPAVVANRPPGAMHGGRTLIVLAVMLASPPVAAQTVDEHASHHPGGSAGASMPAPGNGMAASQPMGSPGADPMAVMMKQMMAPAPGATGAAGMSGMGGAASPPAGCCGPAGGKPFYPSLMQWPVLTDEAQRTVRAEALKRVGSGAEALTAEQSRLHQALASNDFVAARDAIRGAREGLALADSGAGAIQGMAEGKAPREIALTWFKTQSGTVGADKMAADSGLSWWHIIGMALLVAALLTALFLRQARLRRVASLVERLTPGSPGGQAATAAPTAPAPQAPVPATAPQASPSAQPAVQRPWKGVLRIKAIFDETSSVKTFRLMEANGGPVPFTFLPGQYATITSEIDGQKVRRSYTISSSPTQRDYIELTIKREQYGLESRHLHDHADTGDLLEISAPSGRFFFTGTEADGIVLIAGGVGITPMMSVLRSLTDRSYAHDIFLLYGVNTPADLIFREECDYLARRHPKLHVVYVVSKADGTEWQGPIGYMTADFIKGSVPDITKRRIHLCGPPPMMTAVKAALAELKVPSDQIKTEEFAPPKGGPVVDTEPAEPVAAPPPVIPIQAAPIPSAHATVTFSKSGKAGPLAPDQSVLEAAEAIGVTIDYDCRAGTCGRCKVQLQQGQVAMEVEDALAADEKADGIILACQAKSAGDLVVEA</sequence>
<name>A0A418YLN0_9SPHN</name>
<feature type="region of interest" description="Disordered" evidence="10">
    <location>
        <begin position="38"/>
        <end position="76"/>
    </location>
</feature>
<dbReference type="Gene3D" id="3.10.20.30">
    <property type="match status" value="1"/>
</dbReference>
<dbReference type="GO" id="GO:0051537">
    <property type="term" value="F:2 iron, 2 sulfur cluster binding"/>
    <property type="evidence" value="ECO:0007669"/>
    <property type="project" value="UniProtKB-KW"/>
</dbReference>
<evidence type="ECO:0000256" key="8">
    <source>
        <dbReference type="ARBA" id="ARBA00023014"/>
    </source>
</evidence>
<dbReference type="InterPro" id="IPR008333">
    <property type="entry name" value="Cbr1-like_FAD-bd_dom"/>
</dbReference>
<evidence type="ECO:0000259" key="14">
    <source>
        <dbReference type="PROSITE" id="PS51384"/>
    </source>
</evidence>
<dbReference type="Gene3D" id="3.40.50.80">
    <property type="entry name" value="Nucleotide-binding domain of ferredoxin-NADP reductase (FNR) module"/>
    <property type="match status" value="1"/>
</dbReference>
<feature type="compositionally biased region" description="Low complexity" evidence="10">
    <location>
        <begin position="286"/>
        <end position="301"/>
    </location>
</feature>
<evidence type="ECO:0000256" key="5">
    <source>
        <dbReference type="ARBA" id="ARBA00022827"/>
    </source>
</evidence>
<feature type="domain" description="FAD-binding FR-type" evidence="14">
    <location>
        <begin position="304"/>
        <end position="409"/>
    </location>
</feature>
<protein>
    <submittedName>
        <fullName evidence="15">FAD-binding oxidoreductase</fullName>
    </submittedName>
</protein>
<dbReference type="PANTHER" id="PTHR47354">
    <property type="entry name" value="NADH OXIDOREDUCTASE HCR"/>
    <property type="match status" value="1"/>
</dbReference>
<proteinExistence type="inferred from homology"/>
<gene>
    <name evidence="15" type="ORF">D0Z70_22090</name>
</gene>
<dbReference type="PANTHER" id="PTHR47354:SF6">
    <property type="entry name" value="NADH OXIDOREDUCTASE HCR"/>
    <property type="match status" value="1"/>
</dbReference>
<dbReference type="InterPro" id="IPR050415">
    <property type="entry name" value="MRET"/>
</dbReference>
<keyword evidence="2" id="KW-0285">Flavoprotein</keyword>
<keyword evidence="16" id="KW-1185">Reference proteome</keyword>
<dbReference type="SUPFAM" id="SSF52343">
    <property type="entry name" value="Ferredoxin reductase-like, C-terminal NADP-linked domain"/>
    <property type="match status" value="1"/>
</dbReference>
<feature type="chain" id="PRO_5019212504" evidence="12">
    <location>
        <begin position="38"/>
        <end position="661"/>
    </location>
</feature>
<dbReference type="EMBL" id="QVRA01000036">
    <property type="protein sequence ID" value="RJG52016.1"/>
    <property type="molecule type" value="Genomic_DNA"/>
</dbReference>
<evidence type="ECO:0000256" key="10">
    <source>
        <dbReference type="SAM" id="MobiDB-lite"/>
    </source>
</evidence>
<evidence type="ECO:0000256" key="1">
    <source>
        <dbReference type="ARBA" id="ARBA00001974"/>
    </source>
</evidence>
<dbReference type="InterPro" id="IPR012675">
    <property type="entry name" value="Beta-grasp_dom_sf"/>
</dbReference>
<dbReference type="InterPro" id="IPR036010">
    <property type="entry name" value="2Fe-2S_ferredoxin-like_sf"/>
</dbReference>
<evidence type="ECO:0000313" key="16">
    <source>
        <dbReference type="Proteomes" id="UP000283469"/>
    </source>
</evidence>
<dbReference type="InterPro" id="IPR039261">
    <property type="entry name" value="FNR_nucleotide-bd"/>
</dbReference>
<dbReference type="InterPro" id="IPR017938">
    <property type="entry name" value="Riboflavin_synthase-like_b-brl"/>
</dbReference>
<comment type="cofactor">
    <cofactor evidence="1">
        <name>FAD</name>
        <dbReference type="ChEBI" id="CHEBI:57692"/>
    </cofactor>
</comment>
<dbReference type="PRINTS" id="PR00410">
    <property type="entry name" value="PHEHYDRXLASE"/>
</dbReference>
<feature type="transmembrane region" description="Helical" evidence="11">
    <location>
        <begin position="229"/>
        <end position="248"/>
    </location>
</feature>
<keyword evidence="5" id="KW-0274">FAD</keyword>
<keyword evidence="8" id="KW-0411">Iron-sulfur</keyword>
<comment type="similarity">
    <text evidence="9">In the N-terminal section; belongs to the FAD-binding oxidoreductase type 6 family.</text>
</comment>
<keyword evidence="11" id="KW-0472">Membrane</keyword>
<keyword evidence="12" id="KW-0732">Signal</keyword>
<comment type="caution">
    <text evidence="15">The sequence shown here is derived from an EMBL/GenBank/DDBJ whole genome shotgun (WGS) entry which is preliminary data.</text>
</comment>
<dbReference type="GO" id="GO:0046872">
    <property type="term" value="F:metal ion binding"/>
    <property type="evidence" value="ECO:0007669"/>
    <property type="project" value="UniProtKB-KW"/>
</dbReference>
<dbReference type="SUPFAM" id="SSF54292">
    <property type="entry name" value="2Fe-2S ferredoxin-like"/>
    <property type="match status" value="1"/>
</dbReference>
<feature type="compositionally biased region" description="Low complexity" evidence="10">
    <location>
        <begin position="53"/>
        <end position="65"/>
    </location>
</feature>
<keyword evidence="11" id="KW-0812">Transmembrane</keyword>
<dbReference type="PROSITE" id="PS51085">
    <property type="entry name" value="2FE2S_FER_2"/>
    <property type="match status" value="1"/>
</dbReference>
<keyword evidence="4" id="KW-0479">Metal-binding</keyword>
<dbReference type="OrthoDB" id="9786134at2"/>
<dbReference type="InterPro" id="IPR001433">
    <property type="entry name" value="OxRdtase_FAD/NAD-bd"/>
</dbReference>
<dbReference type="Pfam" id="PF00111">
    <property type="entry name" value="Fer2"/>
    <property type="match status" value="1"/>
</dbReference>
<dbReference type="SUPFAM" id="SSF63380">
    <property type="entry name" value="Riboflavin synthase domain-like"/>
    <property type="match status" value="1"/>
</dbReference>
<keyword evidence="11" id="KW-1133">Transmembrane helix</keyword>
<evidence type="ECO:0000256" key="9">
    <source>
        <dbReference type="ARBA" id="ARBA00061434"/>
    </source>
</evidence>
<dbReference type="CDD" id="cd06217">
    <property type="entry name" value="FNR_iron_sulfur_binding_3"/>
    <property type="match status" value="1"/>
</dbReference>
<feature type="signal peptide" evidence="12">
    <location>
        <begin position="1"/>
        <end position="37"/>
    </location>
</feature>
<dbReference type="GO" id="GO:0016491">
    <property type="term" value="F:oxidoreductase activity"/>
    <property type="evidence" value="ECO:0007669"/>
    <property type="project" value="UniProtKB-KW"/>
</dbReference>
<evidence type="ECO:0000256" key="3">
    <source>
        <dbReference type="ARBA" id="ARBA00022714"/>
    </source>
</evidence>
<evidence type="ECO:0000256" key="7">
    <source>
        <dbReference type="ARBA" id="ARBA00023004"/>
    </source>
</evidence>
<evidence type="ECO:0000259" key="13">
    <source>
        <dbReference type="PROSITE" id="PS51085"/>
    </source>
</evidence>